<evidence type="ECO:0000313" key="3">
    <source>
        <dbReference type="EMBL" id="MFC0048577.1"/>
    </source>
</evidence>
<dbReference type="Pfam" id="PF13280">
    <property type="entry name" value="WYL"/>
    <property type="match status" value="1"/>
</dbReference>
<gene>
    <name evidence="3" type="ORF">ACFFJP_09780</name>
</gene>
<sequence>MHTLWQLEIAALKGIITTLYMETRMSNDLNKNDVQKLILSLLKPDPRKAKSAAELVKLIDVSRLHKFSKKDQKQEDDVLEKQAQRRVLRILDDMIDKLIYGVEELPTKPRTFYLKNQTDYSSLLQILYGLNSNIVMHLPAEERSEIELLDSRQMPNSVALWQQKIYVGRSGFCHRAEADPEIIRVIYKAVESEQFVEFDYQTSTGKRSTLEAFPWGILLKGDSCYLVANPHDSGKPWPVTYALHRVKNPKFTNRLTENAPGRPQDKNHFQQFCKERQLDLFANEDDAEIQLQLRFINGKGRSLHETVLAADQQIVPINSKEFRLKATVKNCFELHRFILGYGADVEVESPLRLRELIAEKLKAAATIY</sequence>
<dbReference type="InterPro" id="IPR026881">
    <property type="entry name" value="WYL_dom"/>
</dbReference>
<name>A0ABV6BEU1_9GAMM</name>
<reference evidence="3 4" key="1">
    <citation type="submission" date="2024-09" db="EMBL/GenBank/DDBJ databases">
        <authorList>
            <person name="Sun Q."/>
            <person name="Mori K."/>
        </authorList>
    </citation>
    <scope>NUCLEOTIDE SEQUENCE [LARGE SCALE GENOMIC DNA]</scope>
    <source>
        <strain evidence="3 4">KCTC 23315</strain>
    </source>
</reference>
<dbReference type="Pfam" id="PF25583">
    <property type="entry name" value="WCX"/>
    <property type="match status" value="1"/>
</dbReference>
<dbReference type="PANTHER" id="PTHR34580">
    <property type="match status" value="1"/>
</dbReference>
<feature type="domain" description="WCX" evidence="2">
    <location>
        <begin position="289"/>
        <end position="365"/>
    </location>
</feature>
<dbReference type="InterPro" id="IPR057727">
    <property type="entry name" value="WCX_dom"/>
</dbReference>
<protein>
    <submittedName>
        <fullName evidence="3">Helix-turn-helix transcriptional regulator</fullName>
    </submittedName>
</protein>
<evidence type="ECO:0000313" key="4">
    <source>
        <dbReference type="Proteomes" id="UP001589813"/>
    </source>
</evidence>
<dbReference type="EMBL" id="JBHLXP010000001">
    <property type="protein sequence ID" value="MFC0048577.1"/>
    <property type="molecule type" value="Genomic_DNA"/>
</dbReference>
<proteinExistence type="predicted"/>
<feature type="domain" description="WYL" evidence="1">
    <location>
        <begin position="181"/>
        <end position="249"/>
    </location>
</feature>
<accession>A0ABV6BEU1</accession>
<dbReference type="RefSeq" id="WP_377242892.1">
    <property type="nucleotide sequence ID" value="NZ_JBHLXP010000001.1"/>
</dbReference>
<dbReference type="InterPro" id="IPR051534">
    <property type="entry name" value="CBASS_pafABC_assoc_protein"/>
</dbReference>
<dbReference type="PROSITE" id="PS52050">
    <property type="entry name" value="WYL"/>
    <property type="match status" value="1"/>
</dbReference>
<keyword evidence="4" id="KW-1185">Reference proteome</keyword>
<evidence type="ECO:0000259" key="2">
    <source>
        <dbReference type="Pfam" id="PF25583"/>
    </source>
</evidence>
<evidence type="ECO:0000259" key="1">
    <source>
        <dbReference type="Pfam" id="PF13280"/>
    </source>
</evidence>
<dbReference type="PANTHER" id="PTHR34580:SF1">
    <property type="entry name" value="PROTEIN PAFC"/>
    <property type="match status" value="1"/>
</dbReference>
<organism evidence="3 4">
    <name type="scientific">Rheinheimera tilapiae</name>
    <dbReference type="NCBI Taxonomy" id="875043"/>
    <lineage>
        <taxon>Bacteria</taxon>
        <taxon>Pseudomonadati</taxon>
        <taxon>Pseudomonadota</taxon>
        <taxon>Gammaproteobacteria</taxon>
        <taxon>Chromatiales</taxon>
        <taxon>Chromatiaceae</taxon>
        <taxon>Rheinheimera</taxon>
    </lineage>
</organism>
<comment type="caution">
    <text evidence="3">The sequence shown here is derived from an EMBL/GenBank/DDBJ whole genome shotgun (WGS) entry which is preliminary data.</text>
</comment>
<dbReference type="Proteomes" id="UP001589813">
    <property type="component" value="Unassembled WGS sequence"/>
</dbReference>